<evidence type="ECO:0000313" key="2">
    <source>
        <dbReference type="EMBL" id="QDZ11539.1"/>
    </source>
</evidence>
<name>A0A5B8LUM4_9HYPH</name>
<accession>A0A5B8LUM4</accession>
<dbReference type="CDD" id="cd02440">
    <property type="entry name" value="AdoMet_MTases"/>
    <property type="match status" value="1"/>
</dbReference>
<keyword evidence="2" id="KW-0489">Methyltransferase</keyword>
<dbReference type="RefSeq" id="WP_146290357.1">
    <property type="nucleotide sequence ID" value="NZ_CP042304.1"/>
</dbReference>
<feature type="domain" description="Methyltransferase" evidence="1">
    <location>
        <begin position="41"/>
        <end position="131"/>
    </location>
</feature>
<organism evidence="2 3">
    <name type="scientific">Devosia ginsengisoli</name>
    <dbReference type="NCBI Taxonomy" id="400770"/>
    <lineage>
        <taxon>Bacteria</taxon>
        <taxon>Pseudomonadati</taxon>
        <taxon>Pseudomonadota</taxon>
        <taxon>Alphaproteobacteria</taxon>
        <taxon>Hyphomicrobiales</taxon>
        <taxon>Devosiaceae</taxon>
        <taxon>Devosia</taxon>
    </lineage>
</organism>
<dbReference type="InterPro" id="IPR041698">
    <property type="entry name" value="Methyltransf_25"/>
</dbReference>
<dbReference type="EMBL" id="CP042304">
    <property type="protein sequence ID" value="QDZ11539.1"/>
    <property type="molecule type" value="Genomic_DNA"/>
</dbReference>
<evidence type="ECO:0000259" key="1">
    <source>
        <dbReference type="Pfam" id="PF13649"/>
    </source>
</evidence>
<keyword evidence="3" id="KW-1185">Reference proteome</keyword>
<dbReference type="AlphaFoldDB" id="A0A5B8LUM4"/>
<proteinExistence type="predicted"/>
<dbReference type="Pfam" id="PF13649">
    <property type="entry name" value="Methyltransf_25"/>
    <property type="match status" value="1"/>
</dbReference>
<dbReference type="Proteomes" id="UP000315364">
    <property type="component" value="Chromosome"/>
</dbReference>
<dbReference type="KEGG" id="dea:FPZ08_12670"/>
<evidence type="ECO:0000313" key="3">
    <source>
        <dbReference type="Proteomes" id="UP000315364"/>
    </source>
</evidence>
<sequence>MAKFADNFEGWYKYAERAAGRPPRPLLVEAVTLASGRDAALDIGAGALNDTIHLLGAGFAHVTALDGEPIAQQIADTLPADRFSYVISRFEDFPFPPATYDLLNAQYALPFIRPDQFDRVFAAMLASLKPGALFTGQLFGDRDDWAGTPSMTFHTRAAAEALLAPLTLLSFREEDDPDSQTLNGTAKHWHLYHFLARRD</sequence>
<dbReference type="InterPro" id="IPR029063">
    <property type="entry name" value="SAM-dependent_MTases_sf"/>
</dbReference>
<dbReference type="GO" id="GO:0032259">
    <property type="term" value="P:methylation"/>
    <property type="evidence" value="ECO:0007669"/>
    <property type="project" value="UniProtKB-KW"/>
</dbReference>
<keyword evidence="2" id="KW-0808">Transferase</keyword>
<reference evidence="2 3" key="1">
    <citation type="submission" date="2019-07" db="EMBL/GenBank/DDBJ databases">
        <title>Full genome sequence of Devosia sp. Gsoil 520.</title>
        <authorList>
            <person name="Im W.-T."/>
        </authorList>
    </citation>
    <scope>NUCLEOTIDE SEQUENCE [LARGE SCALE GENOMIC DNA]</scope>
    <source>
        <strain evidence="2 3">Gsoil 520</strain>
    </source>
</reference>
<dbReference type="GO" id="GO:0008168">
    <property type="term" value="F:methyltransferase activity"/>
    <property type="evidence" value="ECO:0007669"/>
    <property type="project" value="UniProtKB-KW"/>
</dbReference>
<gene>
    <name evidence="2" type="ORF">FPZ08_12670</name>
</gene>
<protein>
    <submittedName>
        <fullName evidence="2">Class I SAM-dependent methyltransferase</fullName>
    </submittedName>
</protein>
<dbReference type="SUPFAM" id="SSF53335">
    <property type="entry name" value="S-adenosyl-L-methionine-dependent methyltransferases"/>
    <property type="match status" value="1"/>
</dbReference>
<dbReference type="Gene3D" id="3.40.50.150">
    <property type="entry name" value="Vaccinia Virus protein VP39"/>
    <property type="match status" value="1"/>
</dbReference>
<dbReference type="OrthoDB" id="9797252at2"/>